<accession>A0ABQ5TYV7</accession>
<comment type="subcellular location">
    <subcellularLocation>
        <location evidence="1">Cell envelope</location>
    </subcellularLocation>
</comment>
<dbReference type="RefSeq" id="WP_169559067.1">
    <property type="nucleotide sequence ID" value="NZ_BSNF01000001.1"/>
</dbReference>
<organism evidence="3 4">
    <name type="scientific">Sneathiella chinensis</name>
    <dbReference type="NCBI Taxonomy" id="349750"/>
    <lineage>
        <taxon>Bacteria</taxon>
        <taxon>Pseudomonadati</taxon>
        <taxon>Pseudomonadota</taxon>
        <taxon>Alphaproteobacteria</taxon>
        <taxon>Sneathiellales</taxon>
        <taxon>Sneathiellaceae</taxon>
        <taxon>Sneathiella</taxon>
    </lineage>
</organism>
<reference evidence="3" key="1">
    <citation type="journal article" date="2014" name="Int. J. Syst. Evol. Microbiol.">
        <title>Complete genome of a new Firmicutes species belonging to the dominant human colonic microbiota ('Ruminococcus bicirculans') reveals two chromosomes and a selective capacity to utilize plant glucans.</title>
        <authorList>
            <consortium name="NISC Comparative Sequencing Program"/>
            <person name="Wegmann U."/>
            <person name="Louis P."/>
            <person name="Goesmann A."/>
            <person name="Henrissat B."/>
            <person name="Duncan S.H."/>
            <person name="Flint H.J."/>
        </authorList>
    </citation>
    <scope>NUCLEOTIDE SEQUENCE</scope>
    <source>
        <strain evidence="3">NBRC 103408</strain>
    </source>
</reference>
<feature type="domain" description="Heparinase II/III-like C-terminal" evidence="2">
    <location>
        <begin position="311"/>
        <end position="540"/>
    </location>
</feature>
<reference evidence="3" key="2">
    <citation type="submission" date="2023-01" db="EMBL/GenBank/DDBJ databases">
        <title>Draft genome sequence of Sneathiella chinensis strain NBRC 103408.</title>
        <authorList>
            <person name="Sun Q."/>
            <person name="Mori K."/>
        </authorList>
    </citation>
    <scope>NUCLEOTIDE SEQUENCE</scope>
    <source>
        <strain evidence="3">NBRC 103408</strain>
    </source>
</reference>
<dbReference type="Proteomes" id="UP001161409">
    <property type="component" value="Unassembled WGS sequence"/>
</dbReference>
<keyword evidence="4" id="KW-1185">Reference proteome</keyword>
<gene>
    <name evidence="3" type="ORF">GCM10007924_02530</name>
</gene>
<proteinExistence type="predicted"/>
<evidence type="ECO:0000259" key="2">
    <source>
        <dbReference type="Pfam" id="PF07940"/>
    </source>
</evidence>
<sequence>MNDMVVAGRKNRTPGFLPPRRLLSDFIFCSRLYASTLKSRTPKKPLPPPADMLPGRSLRADALFQGHFEFAGHELVSTNQEPWFAPDMPVYWHQELHSFGWLRDFSANGSDAAKRHSRALVRSWLQHFSEYSPYIWDAETLARRLINWTCHTTFLMDNGGSDFNYLFLKSIRRQYKHLMRVRRLPGARQSLFTLHMALFQVAISFPDSLSQGKRHLARMMTLVNSDILPDGCHISRNPGKQITMLADLVSLRQTLLERDMSIPVALNNAIDRSAPVVRFFQHGDGASALFNGSVVGDPGMADQLLAVSNAPGRPPHHLPYGGFERLKAGRALLLLETGKGGRPANRAFHAGIGGFEFSVGRERLVVNCGSHPVRTSAWGKALAATAAHSTLSIGEINAAFPAPTQSREDDPTQVTVIEEGGSLWLDFENTGYESRLGVTHQRRLYLDASGQNLRGEDTVRRPESGDETTDFCLRFHLHPDLSLSRNHGGNSLLIRTPSGAGWRFVSSLSELSLEESVYCEQPGRPRKNYQIVLKGRLNGTEPLSLKWAFSQLGDEQE</sequence>
<dbReference type="Gene3D" id="1.50.10.100">
    <property type="entry name" value="Chondroitin AC/alginate lyase"/>
    <property type="match status" value="1"/>
</dbReference>
<dbReference type="InterPro" id="IPR008929">
    <property type="entry name" value="Chondroitin_lyas"/>
</dbReference>
<dbReference type="EMBL" id="BSNF01000001">
    <property type="protein sequence ID" value="GLQ05032.1"/>
    <property type="molecule type" value="Genomic_DNA"/>
</dbReference>
<dbReference type="Gene3D" id="2.70.98.70">
    <property type="match status" value="1"/>
</dbReference>
<evidence type="ECO:0000313" key="4">
    <source>
        <dbReference type="Proteomes" id="UP001161409"/>
    </source>
</evidence>
<comment type="caution">
    <text evidence="3">The sequence shown here is derived from an EMBL/GenBank/DDBJ whole genome shotgun (WGS) entry which is preliminary data.</text>
</comment>
<evidence type="ECO:0000256" key="1">
    <source>
        <dbReference type="ARBA" id="ARBA00004196"/>
    </source>
</evidence>
<evidence type="ECO:0000313" key="3">
    <source>
        <dbReference type="EMBL" id="GLQ05032.1"/>
    </source>
</evidence>
<name>A0ABQ5TYV7_9PROT</name>
<dbReference type="InterPro" id="IPR012480">
    <property type="entry name" value="Hepar_II_III_C"/>
</dbReference>
<protein>
    <submittedName>
        <fullName evidence="3">Heparinase</fullName>
    </submittedName>
</protein>
<dbReference type="Pfam" id="PF07940">
    <property type="entry name" value="Hepar_II_III_C"/>
    <property type="match status" value="1"/>
</dbReference>